<dbReference type="InterPro" id="IPR050546">
    <property type="entry name" value="Glycosyl_Hydrlase_16"/>
</dbReference>
<proteinExistence type="predicted"/>
<sequence length="286" mass="30690">MGCGVWPAWWTQPRNATFNEIDIAENINSLYDHALAVLHTKQQCSLTPAPSGANGSSNIAAGGLQQTQSGTYEFLDCSFKNLDMTGCRAHLNGTDASSSPPRPVTLWGDAFNAGGRGFFAMQRNLVGDAADGVRIWSWQKGQEPQNIRSATNTSQAAIDTSTWGEPAAFFDLQTCQEEPWGDQMIVLNIALCGDWGTATYETSGCAARYSSCAAQVAQAPQSFSEAYWSLKSMRIYTNGISIDDSRDTDGAATTTTTNPNSAPYSRVFSLLSLSVISLATATTFLS</sequence>
<dbReference type="AlphaFoldDB" id="A0A0N7L8V2"/>
<name>A0A0N7L8V2_9BASI</name>
<dbReference type="Gene3D" id="2.60.120.200">
    <property type="match status" value="1"/>
</dbReference>
<dbReference type="PANTHER" id="PTHR10963:SF24">
    <property type="entry name" value="GLYCOSIDASE C21B10.07-RELATED"/>
    <property type="match status" value="1"/>
</dbReference>
<protein>
    <recommendedName>
        <fullName evidence="3">Glycoside hydrolase family 16 protein</fullName>
    </recommendedName>
</protein>
<keyword evidence="2" id="KW-1185">Reference proteome</keyword>
<evidence type="ECO:0000313" key="1">
    <source>
        <dbReference type="EMBL" id="CEH12018.1"/>
    </source>
</evidence>
<dbReference type="Pfam" id="PF26113">
    <property type="entry name" value="GH16_XgeA"/>
    <property type="match status" value="1"/>
</dbReference>
<dbReference type="PANTHER" id="PTHR10963">
    <property type="entry name" value="GLYCOSYL HYDROLASE-RELATED"/>
    <property type="match status" value="1"/>
</dbReference>
<dbReference type="InterPro" id="IPR013320">
    <property type="entry name" value="ConA-like_dom_sf"/>
</dbReference>
<accession>A0A0N7L8V2</accession>
<dbReference type="SUPFAM" id="SSF49899">
    <property type="entry name" value="Concanavalin A-like lectins/glucanases"/>
    <property type="match status" value="1"/>
</dbReference>
<reference evidence="1 2" key="1">
    <citation type="submission" date="2014-09" db="EMBL/GenBank/DDBJ databases">
        <authorList>
            <person name="Magalhaes I.L.F."/>
            <person name="Oliveira U."/>
            <person name="Santos F.R."/>
            <person name="Vidigal T.H.D.A."/>
            <person name="Brescovit A.D."/>
            <person name="Santos A.J."/>
        </authorList>
    </citation>
    <scope>NUCLEOTIDE SEQUENCE [LARGE SCALE GENOMIC DNA]</scope>
</reference>
<organism evidence="1 2">
    <name type="scientific">Ceraceosorus bombacis</name>
    <dbReference type="NCBI Taxonomy" id="401625"/>
    <lineage>
        <taxon>Eukaryota</taxon>
        <taxon>Fungi</taxon>
        <taxon>Dikarya</taxon>
        <taxon>Basidiomycota</taxon>
        <taxon>Ustilaginomycotina</taxon>
        <taxon>Exobasidiomycetes</taxon>
        <taxon>Ceraceosorales</taxon>
        <taxon>Ceraceosoraceae</taxon>
        <taxon>Ceraceosorus</taxon>
    </lineage>
</organism>
<dbReference type="EMBL" id="CCYA01000118">
    <property type="protein sequence ID" value="CEH12018.1"/>
    <property type="molecule type" value="Genomic_DNA"/>
</dbReference>
<dbReference type="STRING" id="401625.A0A0N7L8V2"/>
<evidence type="ECO:0008006" key="3">
    <source>
        <dbReference type="Google" id="ProtNLM"/>
    </source>
</evidence>
<dbReference type="OrthoDB" id="192832at2759"/>
<dbReference type="GO" id="GO:0009251">
    <property type="term" value="P:glucan catabolic process"/>
    <property type="evidence" value="ECO:0007669"/>
    <property type="project" value="TreeGrafter"/>
</dbReference>
<evidence type="ECO:0000313" key="2">
    <source>
        <dbReference type="Proteomes" id="UP000054845"/>
    </source>
</evidence>
<dbReference type="Proteomes" id="UP000054845">
    <property type="component" value="Unassembled WGS sequence"/>
</dbReference>